<evidence type="ECO:0000313" key="1">
    <source>
        <dbReference type="EMBL" id="KAJ7562837.1"/>
    </source>
</evidence>
<comment type="caution">
    <text evidence="1">The sequence shown here is derived from an EMBL/GenBank/DDBJ whole genome shotgun (WGS) entry which is preliminary data.</text>
</comment>
<proteinExistence type="predicted"/>
<dbReference type="EMBL" id="CM055094">
    <property type="protein sequence ID" value="KAJ7562837.1"/>
    <property type="molecule type" value="Genomic_DNA"/>
</dbReference>
<sequence length="79" mass="9794">MQLINRMVQFLFLHPISIWKVKLFYPQSLKQLSILSQERSKWRRFQKLLKILDWHHEMLFWQALMEIHGAHGYLIDQFL</sequence>
<protein>
    <submittedName>
        <fullName evidence="1">Uncharacterized protein</fullName>
    </submittedName>
</protein>
<name>A0ACC2E8V2_DIPCM</name>
<reference evidence="2" key="1">
    <citation type="journal article" date="2024" name="Proc. Natl. Acad. Sci. U.S.A.">
        <title>Extraordinary preservation of gene collinearity over three hundred million years revealed in homosporous lycophytes.</title>
        <authorList>
            <person name="Li C."/>
            <person name="Wickell D."/>
            <person name="Kuo L.Y."/>
            <person name="Chen X."/>
            <person name="Nie B."/>
            <person name="Liao X."/>
            <person name="Peng D."/>
            <person name="Ji J."/>
            <person name="Jenkins J."/>
            <person name="Williams M."/>
            <person name="Shu S."/>
            <person name="Plott C."/>
            <person name="Barry K."/>
            <person name="Rajasekar S."/>
            <person name="Grimwood J."/>
            <person name="Han X."/>
            <person name="Sun S."/>
            <person name="Hou Z."/>
            <person name="He W."/>
            <person name="Dai G."/>
            <person name="Sun C."/>
            <person name="Schmutz J."/>
            <person name="Leebens-Mack J.H."/>
            <person name="Li F.W."/>
            <person name="Wang L."/>
        </authorList>
    </citation>
    <scope>NUCLEOTIDE SEQUENCE [LARGE SCALE GENOMIC DNA]</scope>
    <source>
        <strain evidence="2">cv. PW_Plant_1</strain>
    </source>
</reference>
<organism evidence="1 2">
    <name type="scientific">Diphasiastrum complanatum</name>
    <name type="common">Issler's clubmoss</name>
    <name type="synonym">Lycopodium complanatum</name>
    <dbReference type="NCBI Taxonomy" id="34168"/>
    <lineage>
        <taxon>Eukaryota</taxon>
        <taxon>Viridiplantae</taxon>
        <taxon>Streptophyta</taxon>
        <taxon>Embryophyta</taxon>
        <taxon>Tracheophyta</taxon>
        <taxon>Lycopodiopsida</taxon>
        <taxon>Lycopodiales</taxon>
        <taxon>Lycopodiaceae</taxon>
        <taxon>Lycopodioideae</taxon>
        <taxon>Diphasiastrum</taxon>
    </lineage>
</organism>
<dbReference type="Proteomes" id="UP001162992">
    <property type="component" value="Chromosome 3"/>
</dbReference>
<keyword evidence="2" id="KW-1185">Reference proteome</keyword>
<accession>A0ACC2E8V2</accession>
<evidence type="ECO:0000313" key="2">
    <source>
        <dbReference type="Proteomes" id="UP001162992"/>
    </source>
</evidence>
<gene>
    <name evidence="1" type="ORF">O6H91_03G086100</name>
</gene>